<evidence type="ECO:0000256" key="1">
    <source>
        <dbReference type="SAM" id="MobiDB-lite"/>
    </source>
</evidence>
<dbReference type="EMBL" id="JABTTQ020000007">
    <property type="protein sequence ID" value="KAK6151700.1"/>
    <property type="molecule type" value="Genomic_DNA"/>
</dbReference>
<protein>
    <recommendedName>
        <fullName evidence="2">Retrotransposon gag domain-containing protein</fullName>
    </recommendedName>
</protein>
<feature type="region of interest" description="Disordered" evidence="1">
    <location>
        <begin position="149"/>
        <end position="182"/>
    </location>
</feature>
<dbReference type="Pfam" id="PF03732">
    <property type="entry name" value="Retrotrans_gag"/>
    <property type="match status" value="1"/>
</dbReference>
<evidence type="ECO:0000313" key="3">
    <source>
        <dbReference type="EMBL" id="KAK6151700.1"/>
    </source>
</evidence>
<sequence length="253" mass="29296">MKDLHRTHTRDYLQRCTDAQRVICADYQLVEDVDRWWEGYWQTRPKEECDAKTWREFKEIITSQYHPRFYRDQMEREFLYLTQGGMTVLSRFAAHLINSDLKKTQRFLGGLRAGIRHILTSHGDLIYAETLKRAQGIAASQNMERKQAEFTSKRIWQGSNQSDDENKKPNEQGREEGKMGSSMQTSKLLCSNCGRNHNGECLLGQDKCYRCKVSGHVCYTCTTAMLNPGKKRVSSGGKARVYVMTQNDSNQSE</sequence>
<evidence type="ECO:0000313" key="4">
    <source>
        <dbReference type="Proteomes" id="UP001318860"/>
    </source>
</evidence>
<evidence type="ECO:0000259" key="2">
    <source>
        <dbReference type="Pfam" id="PF03732"/>
    </source>
</evidence>
<name>A0ABR0WWU7_REHGL</name>
<comment type="caution">
    <text evidence="3">The sequence shown here is derived from an EMBL/GenBank/DDBJ whole genome shotgun (WGS) entry which is preliminary data.</text>
</comment>
<dbReference type="InterPro" id="IPR005162">
    <property type="entry name" value="Retrotrans_gag_dom"/>
</dbReference>
<dbReference type="PANTHER" id="PTHR34482:SF36">
    <property type="entry name" value="RETROTRANSPOSON GAG DOMAIN-CONTAINING PROTEIN"/>
    <property type="match status" value="1"/>
</dbReference>
<proteinExistence type="predicted"/>
<dbReference type="Proteomes" id="UP001318860">
    <property type="component" value="Unassembled WGS sequence"/>
</dbReference>
<feature type="compositionally biased region" description="Basic and acidic residues" evidence="1">
    <location>
        <begin position="164"/>
        <end position="178"/>
    </location>
</feature>
<organism evidence="3 4">
    <name type="scientific">Rehmannia glutinosa</name>
    <name type="common">Chinese foxglove</name>
    <dbReference type="NCBI Taxonomy" id="99300"/>
    <lineage>
        <taxon>Eukaryota</taxon>
        <taxon>Viridiplantae</taxon>
        <taxon>Streptophyta</taxon>
        <taxon>Embryophyta</taxon>
        <taxon>Tracheophyta</taxon>
        <taxon>Spermatophyta</taxon>
        <taxon>Magnoliopsida</taxon>
        <taxon>eudicotyledons</taxon>
        <taxon>Gunneridae</taxon>
        <taxon>Pentapetalae</taxon>
        <taxon>asterids</taxon>
        <taxon>lamiids</taxon>
        <taxon>Lamiales</taxon>
        <taxon>Orobanchaceae</taxon>
        <taxon>Rehmannieae</taxon>
        <taxon>Rehmannia</taxon>
    </lineage>
</organism>
<keyword evidence="4" id="KW-1185">Reference proteome</keyword>
<reference evidence="3 4" key="1">
    <citation type="journal article" date="2021" name="Comput. Struct. Biotechnol. J.">
        <title>De novo genome assembly of the potent medicinal plant Rehmannia glutinosa using nanopore technology.</title>
        <authorList>
            <person name="Ma L."/>
            <person name="Dong C."/>
            <person name="Song C."/>
            <person name="Wang X."/>
            <person name="Zheng X."/>
            <person name="Niu Y."/>
            <person name="Chen S."/>
            <person name="Feng W."/>
        </authorList>
    </citation>
    <scope>NUCLEOTIDE SEQUENCE [LARGE SCALE GENOMIC DNA]</scope>
    <source>
        <strain evidence="3">DH-2019</strain>
    </source>
</reference>
<gene>
    <name evidence="3" type="ORF">DH2020_014335</name>
</gene>
<feature type="domain" description="Retrotransposon gag" evidence="2">
    <location>
        <begin position="28"/>
        <end position="88"/>
    </location>
</feature>
<dbReference type="PANTHER" id="PTHR34482">
    <property type="entry name" value="DNA DAMAGE-INDUCIBLE PROTEIN 1-LIKE"/>
    <property type="match status" value="1"/>
</dbReference>
<accession>A0ABR0WWU7</accession>